<name>A0ABD3HM79_9MARC</name>
<gene>
    <name evidence="3" type="ORF">R1sor_006369</name>
</gene>
<proteinExistence type="predicted"/>
<dbReference type="Gene3D" id="3.80.10.10">
    <property type="entry name" value="Ribonuclease Inhibitor"/>
    <property type="match status" value="2"/>
</dbReference>
<evidence type="ECO:0000259" key="2">
    <source>
        <dbReference type="Pfam" id="PF23598"/>
    </source>
</evidence>
<dbReference type="InterPro" id="IPR032675">
    <property type="entry name" value="LRR_dom_sf"/>
</dbReference>
<sequence length="387" mass="42481">MQSLVLSGKHLQAWPIPITVDPYCHLIALTQLCLKNLPVLAELPDTFGGLASLKHLTIERCSALAELPDTFGGLASLKHLTIERCSALEKLPEGFGALSELRTLSIWMCSKFEMLCESFSRLSQLRQLPLSSLRKLKTLPATIGDLPSLDEMIVHNCPAIKELPGSFTKLSSVHSLDIQGCDALESLWPNSKYCHVNQRLQNLQSLLVSNCSRLQGLPKSLEQLKSLKYLHVQDCRELRYRPGSSLQLTSLTNLCMSGLAMPVTGKIMVSNDGERESLEFVQQRSSLCSLGADSQTLPASSGLRKPVEESEAHSSKRIAGAYDSASLPQSPAQRSSLASWPVGEYTRGVAHVLETMICHWADSLTVLSLVDCKDLVSIPEFRSAQKD</sequence>
<protein>
    <recommendedName>
        <fullName evidence="2">Disease resistance R13L4/SHOC-2-like LRR domain-containing protein</fullName>
    </recommendedName>
</protein>
<feature type="domain" description="Disease resistance R13L4/SHOC-2-like LRR" evidence="2">
    <location>
        <begin position="24"/>
        <end position="130"/>
    </location>
</feature>
<evidence type="ECO:0000313" key="3">
    <source>
        <dbReference type="EMBL" id="KAL3692718.1"/>
    </source>
</evidence>
<organism evidence="3 4">
    <name type="scientific">Riccia sorocarpa</name>
    <dbReference type="NCBI Taxonomy" id="122646"/>
    <lineage>
        <taxon>Eukaryota</taxon>
        <taxon>Viridiplantae</taxon>
        <taxon>Streptophyta</taxon>
        <taxon>Embryophyta</taxon>
        <taxon>Marchantiophyta</taxon>
        <taxon>Marchantiopsida</taxon>
        <taxon>Marchantiidae</taxon>
        <taxon>Marchantiales</taxon>
        <taxon>Ricciaceae</taxon>
        <taxon>Riccia</taxon>
    </lineage>
</organism>
<reference evidence="3 4" key="1">
    <citation type="submission" date="2024-09" db="EMBL/GenBank/DDBJ databases">
        <title>Chromosome-scale assembly of Riccia sorocarpa.</title>
        <authorList>
            <person name="Paukszto L."/>
        </authorList>
    </citation>
    <scope>NUCLEOTIDE SEQUENCE [LARGE SCALE GENOMIC DNA]</scope>
    <source>
        <strain evidence="3">LP-2024</strain>
        <tissue evidence="3">Aerial parts of the thallus</tissue>
    </source>
</reference>
<evidence type="ECO:0000256" key="1">
    <source>
        <dbReference type="ARBA" id="ARBA00022737"/>
    </source>
</evidence>
<dbReference type="PANTHER" id="PTHR36766">
    <property type="entry name" value="PLANT BROAD-SPECTRUM MILDEW RESISTANCE PROTEIN RPW8"/>
    <property type="match status" value="1"/>
</dbReference>
<keyword evidence="4" id="KW-1185">Reference proteome</keyword>
<comment type="caution">
    <text evidence="3">The sequence shown here is derived from an EMBL/GenBank/DDBJ whole genome shotgun (WGS) entry which is preliminary data.</text>
</comment>
<dbReference type="AlphaFoldDB" id="A0ABD3HM79"/>
<dbReference type="EMBL" id="JBJQOH010000003">
    <property type="protein sequence ID" value="KAL3692718.1"/>
    <property type="molecule type" value="Genomic_DNA"/>
</dbReference>
<keyword evidence="1" id="KW-0677">Repeat</keyword>
<dbReference type="Proteomes" id="UP001633002">
    <property type="component" value="Unassembled WGS sequence"/>
</dbReference>
<dbReference type="SUPFAM" id="SSF52058">
    <property type="entry name" value="L domain-like"/>
    <property type="match status" value="1"/>
</dbReference>
<evidence type="ECO:0000313" key="4">
    <source>
        <dbReference type="Proteomes" id="UP001633002"/>
    </source>
</evidence>
<dbReference type="PANTHER" id="PTHR36766:SF30">
    <property type="entry name" value="TIR-NBS TYPE DISEASE RESISTANCE PROTEIN-RELATED"/>
    <property type="match status" value="1"/>
</dbReference>
<accession>A0ABD3HM79</accession>
<dbReference type="Pfam" id="PF23598">
    <property type="entry name" value="LRR_14"/>
    <property type="match status" value="1"/>
</dbReference>
<dbReference type="InterPro" id="IPR055414">
    <property type="entry name" value="LRR_R13L4/SHOC2-like"/>
</dbReference>